<evidence type="ECO:0000313" key="2">
    <source>
        <dbReference type="Proteomes" id="UP000652761"/>
    </source>
</evidence>
<reference evidence="1" key="1">
    <citation type="submission" date="2017-07" db="EMBL/GenBank/DDBJ databases">
        <title>Taro Niue Genome Assembly and Annotation.</title>
        <authorList>
            <person name="Atibalentja N."/>
            <person name="Keating K."/>
            <person name="Fields C.J."/>
        </authorList>
    </citation>
    <scope>NUCLEOTIDE SEQUENCE</scope>
    <source>
        <strain evidence="1">Niue_2</strain>
        <tissue evidence="1">Leaf</tissue>
    </source>
</reference>
<feature type="non-terminal residue" evidence="1">
    <location>
        <position position="1"/>
    </location>
</feature>
<sequence length="149" mass="16353">VHLLDYVGCPGDRVRLPPSSITCPIPFNSRRPLTGRWRIAMQRVLPNQTWIRRPGSTQREGRVYDFGDNLDTTTVLSSYASSVAPPAYTSSSAAMPDSGGDDIRTLIRKELSHQLLLHLGAMVEQLVAAIRGACTSQQAPQASITFNFI</sequence>
<feature type="non-terminal residue" evidence="1">
    <location>
        <position position="149"/>
    </location>
</feature>
<dbReference type="Proteomes" id="UP000652761">
    <property type="component" value="Unassembled WGS sequence"/>
</dbReference>
<protein>
    <submittedName>
        <fullName evidence="1">Uncharacterized protein</fullName>
    </submittedName>
</protein>
<gene>
    <name evidence="1" type="ORF">Taro_028334</name>
</gene>
<accession>A0A843VH09</accession>
<keyword evidence="2" id="KW-1185">Reference proteome</keyword>
<comment type="caution">
    <text evidence="1">The sequence shown here is derived from an EMBL/GenBank/DDBJ whole genome shotgun (WGS) entry which is preliminary data.</text>
</comment>
<proteinExistence type="predicted"/>
<dbReference type="AlphaFoldDB" id="A0A843VH09"/>
<evidence type="ECO:0000313" key="1">
    <source>
        <dbReference type="EMBL" id="MQL95668.1"/>
    </source>
</evidence>
<name>A0A843VH09_COLES</name>
<organism evidence="1 2">
    <name type="scientific">Colocasia esculenta</name>
    <name type="common">Wild taro</name>
    <name type="synonym">Arum esculentum</name>
    <dbReference type="NCBI Taxonomy" id="4460"/>
    <lineage>
        <taxon>Eukaryota</taxon>
        <taxon>Viridiplantae</taxon>
        <taxon>Streptophyta</taxon>
        <taxon>Embryophyta</taxon>
        <taxon>Tracheophyta</taxon>
        <taxon>Spermatophyta</taxon>
        <taxon>Magnoliopsida</taxon>
        <taxon>Liliopsida</taxon>
        <taxon>Araceae</taxon>
        <taxon>Aroideae</taxon>
        <taxon>Colocasieae</taxon>
        <taxon>Colocasia</taxon>
    </lineage>
</organism>
<dbReference type="EMBL" id="NMUH01001818">
    <property type="protein sequence ID" value="MQL95668.1"/>
    <property type="molecule type" value="Genomic_DNA"/>
</dbReference>